<evidence type="ECO:0000256" key="5">
    <source>
        <dbReference type="ARBA" id="ARBA00022692"/>
    </source>
</evidence>
<keyword evidence="3 12" id="KW-0813">Transport</keyword>
<accession>A0A3G6J9Y9</accession>
<dbReference type="FunFam" id="1.20.58.340:FF:000004">
    <property type="entry name" value="Magnesium transport protein CorA"/>
    <property type="match status" value="1"/>
</dbReference>
<evidence type="ECO:0000256" key="4">
    <source>
        <dbReference type="ARBA" id="ARBA00022475"/>
    </source>
</evidence>
<dbReference type="NCBIfam" id="TIGR00383">
    <property type="entry name" value="corA"/>
    <property type="match status" value="1"/>
</dbReference>
<dbReference type="Pfam" id="PF01544">
    <property type="entry name" value="CorA"/>
    <property type="match status" value="1"/>
</dbReference>
<evidence type="ECO:0000256" key="2">
    <source>
        <dbReference type="ARBA" id="ARBA00009765"/>
    </source>
</evidence>
<keyword evidence="5 12" id="KW-0812">Transmembrane</keyword>
<dbReference type="CDD" id="cd12830">
    <property type="entry name" value="MtCorA-like"/>
    <property type="match status" value="1"/>
</dbReference>
<dbReference type="Proteomes" id="UP000269019">
    <property type="component" value="Chromosome"/>
</dbReference>
<organism evidence="13 14">
    <name type="scientific">Corynebacterium choanae</name>
    <dbReference type="NCBI Taxonomy" id="1862358"/>
    <lineage>
        <taxon>Bacteria</taxon>
        <taxon>Bacillati</taxon>
        <taxon>Actinomycetota</taxon>
        <taxon>Actinomycetes</taxon>
        <taxon>Mycobacteriales</taxon>
        <taxon>Corynebacteriaceae</taxon>
        <taxon>Corynebacterium</taxon>
    </lineage>
</organism>
<name>A0A3G6J9Y9_9CORY</name>
<dbReference type="Gene3D" id="3.30.460.20">
    <property type="entry name" value="CorA soluble domain-like"/>
    <property type="match status" value="1"/>
</dbReference>
<protein>
    <recommendedName>
        <fullName evidence="12">Magnesium transport protein CorA</fullName>
    </recommendedName>
</protein>
<evidence type="ECO:0000256" key="12">
    <source>
        <dbReference type="RuleBase" id="RU362010"/>
    </source>
</evidence>
<evidence type="ECO:0000256" key="10">
    <source>
        <dbReference type="ARBA" id="ARBA00034269"/>
    </source>
</evidence>
<dbReference type="GO" id="GO:0015087">
    <property type="term" value="F:cobalt ion transmembrane transporter activity"/>
    <property type="evidence" value="ECO:0007669"/>
    <property type="project" value="UniProtKB-UniRule"/>
</dbReference>
<evidence type="ECO:0000256" key="6">
    <source>
        <dbReference type="ARBA" id="ARBA00022842"/>
    </source>
</evidence>
<dbReference type="SUPFAM" id="SSF143865">
    <property type="entry name" value="CorA soluble domain-like"/>
    <property type="match status" value="1"/>
</dbReference>
<dbReference type="GO" id="GO:0050897">
    <property type="term" value="F:cobalt ion binding"/>
    <property type="evidence" value="ECO:0007669"/>
    <property type="project" value="TreeGrafter"/>
</dbReference>
<dbReference type="PANTHER" id="PTHR46494">
    <property type="entry name" value="CORA FAMILY METAL ION TRANSPORTER (EUROFUNG)"/>
    <property type="match status" value="1"/>
</dbReference>
<dbReference type="GO" id="GO:0005886">
    <property type="term" value="C:plasma membrane"/>
    <property type="evidence" value="ECO:0007669"/>
    <property type="project" value="UniProtKB-SubCell"/>
</dbReference>
<keyword evidence="14" id="KW-1185">Reference proteome</keyword>
<proteinExistence type="inferred from homology"/>
<evidence type="ECO:0000256" key="11">
    <source>
        <dbReference type="ARBA" id="ARBA00045497"/>
    </source>
</evidence>
<dbReference type="Gene3D" id="1.20.58.340">
    <property type="entry name" value="Magnesium transport protein CorA, transmembrane region"/>
    <property type="match status" value="2"/>
</dbReference>
<keyword evidence="9 12" id="KW-0472">Membrane</keyword>
<comment type="subcellular location">
    <subcellularLocation>
        <location evidence="1">Cell membrane</location>
        <topology evidence="1">Multi-pass membrane protein</topology>
    </subcellularLocation>
    <subcellularLocation>
        <location evidence="12">Membrane</location>
        <topology evidence="12">Multi-pass membrane protein</topology>
    </subcellularLocation>
</comment>
<feature type="transmembrane region" description="Helical" evidence="12">
    <location>
        <begin position="359"/>
        <end position="379"/>
    </location>
</feature>
<dbReference type="GO" id="GO:0000287">
    <property type="term" value="F:magnesium ion binding"/>
    <property type="evidence" value="ECO:0007669"/>
    <property type="project" value="TreeGrafter"/>
</dbReference>
<reference evidence="13 14" key="1">
    <citation type="submission" date="2018-11" db="EMBL/GenBank/DDBJ databases">
        <authorList>
            <person name="Kleinhagauer T."/>
            <person name="Glaeser S.P."/>
            <person name="Spergser J."/>
            <person name="Ruckert C."/>
            <person name="Kaempfer P."/>
            <person name="Busse H.-J."/>
        </authorList>
    </citation>
    <scope>NUCLEOTIDE SEQUENCE [LARGE SCALE GENOMIC DNA]</scope>
    <source>
        <strain evidence="13 14">200CH</strain>
    </source>
</reference>
<evidence type="ECO:0000256" key="9">
    <source>
        <dbReference type="ARBA" id="ARBA00023136"/>
    </source>
</evidence>
<keyword evidence="4 12" id="KW-1003">Cell membrane</keyword>
<dbReference type="KEGG" id="ccho:CCHOA_04305"/>
<evidence type="ECO:0000256" key="8">
    <source>
        <dbReference type="ARBA" id="ARBA00023065"/>
    </source>
</evidence>
<keyword evidence="6 12" id="KW-0460">Magnesium</keyword>
<dbReference type="GO" id="GO:0015095">
    <property type="term" value="F:magnesium ion transmembrane transporter activity"/>
    <property type="evidence" value="ECO:0007669"/>
    <property type="project" value="UniProtKB-UniRule"/>
</dbReference>
<evidence type="ECO:0000256" key="7">
    <source>
        <dbReference type="ARBA" id="ARBA00022989"/>
    </source>
</evidence>
<comment type="similarity">
    <text evidence="2 12">Belongs to the CorA metal ion transporter (MIT) (TC 1.A.35) family.</text>
</comment>
<dbReference type="AlphaFoldDB" id="A0A3G6J9Y9"/>
<dbReference type="InterPro" id="IPR045861">
    <property type="entry name" value="CorA_cytoplasmic_dom"/>
</dbReference>
<dbReference type="InterPro" id="IPR045863">
    <property type="entry name" value="CorA_TM1_TM2"/>
</dbReference>
<dbReference type="EMBL" id="CP033896">
    <property type="protein sequence ID" value="AZA13270.1"/>
    <property type="molecule type" value="Genomic_DNA"/>
</dbReference>
<dbReference type="InterPro" id="IPR002523">
    <property type="entry name" value="MgTranspt_CorA/ZnTranspt_ZntB"/>
</dbReference>
<keyword evidence="8 12" id="KW-0406">Ion transport</keyword>
<dbReference type="PANTHER" id="PTHR46494:SF1">
    <property type="entry name" value="CORA FAMILY METAL ION TRANSPORTER (EUROFUNG)"/>
    <property type="match status" value="1"/>
</dbReference>
<comment type="function">
    <text evidence="11">Mediates influx of magnesium ions. Alternates between open and closed states. Activated by low cytoplasmic Mg(2+) levels. Inactive when cytoplasmic Mg(2+) levels are high.</text>
</comment>
<dbReference type="InterPro" id="IPR004488">
    <property type="entry name" value="Mg/Co-transport_prot_CorA"/>
</dbReference>
<dbReference type="SUPFAM" id="SSF144083">
    <property type="entry name" value="Magnesium transport protein CorA, transmembrane region"/>
    <property type="match status" value="1"/>
</dbReference>
<evidence type="ECO:0000256" key="1">
    <source>
        <dbReference type="ARBA" id="ARBA00004651"/>
    </source>
</evidence>
<gene>
    <name evidence="12 13" type="primary">corA</name>
    <name evidence="13" type="ORF">CCHOA_04305</name>
</gene>
<evidence type="ECO:0000256" key="3">
    <source>
        <dbReference type="ARBA" id="ARBA00022448"/>
    </source>
</evidence>
<comment type="catalytic activity">
    <reaction evidence="10">
        <text>Mg(2+)(in) = Mg(2+)(out)</text>
        <dbReference type="Rhea" id="RHEA:29827"/>
        <dbReference type="ChEBI" id="CHEBI:18420"/>
    </reaction>
</comment>
<evidence type="ECO:0000313" key="14">
    <source>
        <dbReference type="Proteomes" id="UP000269019"/>
    </source>
</evidence>
<sequence length="385" mass="43584">MRPTLLRCGMGSQMAGDYLRRRSLQPEIEMVDAMTDTQRKRRTTPVRLAAPDTLEDAVERVSVYVDGAPVEGDFTHDSALAYARSHGGWVWLGLLEPAESQMVDIARAYSVHELITEDAVSAHQRPKVERYDDQLFFVVRSVAYKEHESVADTKEVIETGEVQMIVGQDFIITIRHGKSSTVRGVRNVMNTSPEQCKLGPAVVAWMIADRLVDEYVRIAGVLQTDVDDLEDEVFAPDESFDIEQIYTLKREILEMRHSIEPLAGALRSLIRYHDDIFDKELSSYLRDVLDHELIAIDMVASYDERLSALINAGVAMISLQQNEDMRKISALVGMVAPPTMIAGIYGMNFDYMPELSMRYGYFLILGVMAVAVLVMWLLMRRAKWL</sequence>
<evidence type="ECO:0000313" key="13">
    <source>
        <dbReference type="EMBL" id="AZA13270.1"/>
    </source>
</evidence>
<feature type="transmembrane region" description="Helical" evidence="12">
    <location>
        <begin position="328"/>
        <end position="347"/>
    </location>
</feature>
<keyword evidence="7 12" id="KW-1133">Transmembrane helix</keyword>